<feature type="signal peptide" evidence="2">
    <location>
        <begin position="1"/>
        <end position="19"/>
    </location>
</feature>
<proteinExistence type="predicted"/>
<feature type="transmembrane region" description="Helical" evidence="1">
    <location>
        <begin position="46"/>
        <end position="67"/>
    </location>
</feature>
<gene>
    <name evidence="3" type="ORF">Agabi119p4_10347</name>
</gene>
<name>A0A8H7C2Q5_AGABI</name>
<evidence type="ECO:0000313" key="4">
    <source>
        <dbReference type="Proteomes" id="UP000629468"/>
    </source>
</evidence>
<evidence type="ECO:0000256" key="2">
    <source>
        <dbReference type="SAM" id="SignalP"/>
    </source>
</evidence>
<comment type="caution">
    <text evidence="3">The sequence shown here is derived from an EMBL/GenBank/DDBJ whole genome shotgun (WGS) entry which is preliminary data.</text>
</comment>
<dbReference type="AlphaFoldDB" id="A0A8H7C2Q5"/>
<accession>A0A8H7C2Q5</accession>
<keyword evidence="2" id="KW-0732">Signal</keyword>
<sequence length="79" mass="8509">MRFFTTAIILLTAIFSVSATTLEGRQRGEPGGPCGADRSVPGDMFAVARLMLMPLASFTVLAMSSYFTCEIPLSLFEVV</sequence>
<organism evidence="3 4">
    <name type="scientific">Agaricus bisporus var. burnettii</name>
    <dbReference type="NCBI Taxonomy" id="192524"/>
    <lineage>
        <taxon>Eukaryota</taxon>
        <taxon>Fungi</taxon>
        <taxon>Dikarya</taxon>
        <taxon>Basidiomycota</taxon>
        <taxon>Agaricomycotina</taxon>
        <taxon>Agaricomycetes</taxon>
        <taxon>Agaricomycetidae</taxon>
        <taxon>Agaricales</taxon>
        <taxon>Agaricineae</taxon>
        <taxon>Agaricaceae</taxon>
        <taxon>Agaricus</taxon>
    </lineage>
</organism>
<evidence type="ECO:0000313" key="3">
    <source>
        <dbReference type="EMBL" id="KAF7760938.1"/>
    </source>
</evidence>
<keyword evidence="1" id="KW-1133">Transmembrane helix</keyword>
<reference evidence="3 4" key="1">
    <citation type="journal article" name="Sci. Rep.">
        <title>Telomere-to-telomere assembled and centromere annotated genomes of the two main subspecies of the button mushroom Agaricus bisporus reveal especially polymorphic chromosome ends.</title>
        <authorList>
            <person name="Sonnenberg A.S.M."/>
            <person name="Sedaghat-Telgerd N."/>
            <person name="Lavrijssen B."/>
            <person name="Ohm R.A."/>
            <person name="Hendrickx P.M."/>
            <person name="Scholtmeijer K."/>
            <person name="Baars J.J.P."/>
            <person name="van Peer A."/>
        </authorList>
    </citation>
    <scope>NUCLEOTIDE SEQUENCE [LARGE SCALE GENOMIC DNA]</scope>
    <source>
        <strain evidence="3 4">H119_p4</strain>
    </source>
</reference>
<feature type="chain" id="PRO_5034840753" evidence="2">
    <location>
        <begin position="20"/>
        <end position="79"/>
    </location>
</feature>
<dbReference type="EMBL" id="JABXXO010000014">
    <property type="protein sequence ID" value="KAF7760938.1"/>
    <property type="molecule type" value="Genomic_DNA"/>
</dbReference>
<keyword evidence="1" id="KW-0472">Membrane</keyword>
<protein>
    <submittedName>
        <fullName evidence="3">Uncharacterized protein</fullName>
    </submittedName>
</protein>
<evidence type="ECO:0000256" key="1">
    <source>
        <dbReference type="SAM" id="Phobius"/>
    </source>
</evidence>
<dbReference type="Proteomes" id="UP000629468">
    <property type="component" value="Unassembled WGS sequence"/>
</dbReference>
<keyword evidence="1" id="KW-0812">Transmembrane</keyword>